<evidence type="ECO:0000313" key="8">
    <source>
        <dbReference type="Proteomes" id="UP000018208"/>
    </source>
</evidence>
<dbReference type="InterPro" id="IPR032675">
    <property type="entry name" value="LRR_dom_sf"/>
</dbReference>
<keyword evidence="3" id="KW-0963">Cytoplasm</keyword>
<evidence type="ECO:0000256" key="3">
    <source>
        <dbReference type="ARBA" id="ARBA00022490"/>
    </source>
</evidence>
<dbReference type="SUPFAM" id="SSF52058">
    <property type="entry name" value="L domain-like"/>
    <property type="match status" value="1"/>
</dbReference>
<dbReference type="AlphaFoldDB" id="V6LY30"/>
<evidence type="ECO:0000256" key="1">
    <source>
        <dbReference type="ARBA" id="ARBA00004496"/>
    </source>
</evidence>
<dbReference type="Proteomes" id="UP000018208">
    <property type="component" value="Unassembled WGS sequence"/>
</dbReference>
<keyword evidence="6" id="KW-0687">Ribonucleoprotein</keyword>
<comment type="subcellular location">
    <subcellularLocation>
        <location evidence="1">Cytoplasm</location>
    </subcellularLocation>
</comment>
<sequence length="185" mass="21345">MLVIDFQNIDVKELPELLPEDSNCQKRKPTDYQDNIPEQYHAKQFGLNLRSCNIQSLFGLGQLVFETVWVPDNLVYLDVSSNQLTSMKGVEECPNLKIFYAQGNNISDINEVQLLLQLRELQSIKLHGNPIILLSNFRQYLIETLPWLKNIDSVPVTSNDKVWADYNKSLGNIDLKKRNNVVLRK</sequence>
<dbReference type="Gene3D" id="3.80.10.10">
    <property type="entry name" value="Ribonuclease Inhibitor"/>
    <property type="match status" value="1"/>
</dbReference>
<name>V6LY30_9EUKA</name>
<dbReference type="PROSITE" id="PS51450">
    <property type="entry name" value="LRR"/>
    <property type="match status" value="2"/>
</dbReference>
<proteinExistence type="predicted"/>
<reference evidence="6 7" key="1">
    <citation type="journal article" date="2014" name="PLoS Genet.">
        <title>The Genome of Spironucleus salmonicida Highlights a Fish Pathogen Adapted to Fluctuating Environments.</title>
        <authorList>
            <person name="Xu F."/>
            <person name="Jerlstrom-Hultqvist J."/>
            <person name="Einarsson E."/>
            <person name="Astvaldsson A."/>
            <person name="Svard S.G."/>
            <person name="Andersson J.O."/>
        </authorList>
    </citation>
    <scope>NUCLEOTIDE SEQUENCE</scope>
    <source>
        <strain evidence="7">ATCC 50377</strain>
    </source>
</reference>
<keyword evidence="5" id="KW-0677">Repeat</keyword>
<dbReference type="PANTHER" id="PTHR46545:SF1">
    <property type="entry name" value="LEUCINE-RICH REPEAT-CONTAINING PROTEIN 51"/>
    <property type="match status" value="1"/>
</dbReference>
<dbReference type="OrthoDB" id="676979at2759"/>
<dbReference type="EMBL" id="AUWU02000002">
    <property type="protein sequence ID" value="KAH0576588.1"/>
    <property type="molecule type" value="Genomic_DNA"/>
</dbReference>
<dbReference type="PANTHER" id="PTHR46545">
    <property type="entry name" value="LEUCINE-RICH REPEAT-CONTAINING PROTEIN 51"/>
    <property type="match status" value="1"/>
</dbReference>
<dbReference type="VEuPathDB" id="GiardiaDB:SS50377_22152"/>
<keyword evidence="4" id="KW-0433">Leucine-rich repeat</keyword>
<dbReference type="InterPro" id="IPR001611">
    <property type="entry name" value="Leu-rich_rpt"/>
</dbReference>
<dbReference type="EMBL" id="KI546089">
    <property type="protein sequence ID" value="EST45689.1"/>
    <property type="molecule type" value="Genomic_DNA"/>
</dbReference>
<evidence type="ECO:0000256" key="2">
    <source>
        <dbReference type="ARBA" id="ARBA00014223"/>
    </source>
</evidence>
<evidence type="ECO:0000313" key="6">
    <source>
        <dbReference type="EMBL" id="EST45689.1"/>
    </source>
</evidence>
<dbReference type="GO" id="GO:1990904">
    <property type="term" value="C:ribonucleoprotein complex"/>
    <property type="evidence" value="ECO:0007669"/>
    <property type="project" value="UniProtKB-KW"/>
</dbReference>
<protein>
    <recommendedName>
        <fullName evidence="2">Leucine-rich repeat-containing protein 51</fullName>
    </recommendedName>
</protein>
<evidence type="ECO:0000313" key="7">
    <source>
        <dbReference type="EMBL" id="KAH0576588.1"/>
    </source>
</evidence>
<dbReference type="GO" id="GO:0005737">
    <property type="term" value="C:cytoplasm"/>
    <property type="evidence" value="ECO:0007669"/>
    <property type="project" value="UniProtKB-SubCell"/>
</dbReference>
<organism evidence="6">
    <name type="scientific">Spironucleus salmonicida</name>
    <dbReference type="NCBI Taxonomy" id="348837"/>
    <lineage>
        <taxon>Eukaryota</taxon>
        <taxon>Metamonada</taxon>
        <taxon>Diplomonadida</taxon>
        <taxon>Hexamitidae</taxon>
        <taxon>Hexamitinae</taxon>
        <taxon>Spironucleus</taxon>
    </lineage>
</organism>
<evidence type="ECO:0000256" key="5">
    <source>
        <dbReference type="ARBA" id="ARBA00022737"/>
    </source>
</evidence>
<accession>V6LY30</accession>
<reference evidence="7" key="2">
    <citation type="submission" date="2020-12" db="EMBL/GenBank/DDBJ databases">
        <title>New Spironucleus salmonicida genome in near-complete chromosomes.</title>
        <authorList>
            <person name="Xu F."/>
            <person name="Kurt Z."/>
            <person name="Jimenez-Gonzalez A."/>
            <person name="Astvaldsson A."/>
            <person name="Andersson J.O."/>
            <person name="Svard S.G."/>
        </authorList>
    </citation>
    <scope>NUCLEOTIDE SEQUENCE</scope>
    <source>
        <strain evidence="7">ATCC 50377</strain>
    </source>
</reference>
<gene>
    <name evidence="6" type="ORF">SS50377_14261</name>
    <name evidence="7" type="ORF">SS50377_22152</name>
</gene>
<evidence type="ECO:0000256" key="4">
    <source>
        <dbReference type="ARBA" id="ARBA00022614"/>
    </source>
</evidence>
<keyword evidence="8" id="KW-1185">Reference proteome</keyword>